<evidence type="ECO:0000313" key="3">
    <source>
        <dbReference type="Proteomes" id="UP000018291"/>
    </source>
</evidence>
<dbReference type="STRING" id="1229780.BN381_130231"/>
<dbReference type="CDD" id="cd06193">
    <property type="entry name" value="siderophore_interacting"/>
    <property type="match status" value="1"/>
</dbReference>
<dbReference type="PANTHER" id="PTHR30157:SF0">
    <property type="entry name" value="NADPH-DEPENDENT FERRIC-CHELATE REDUCTASE"/>
    <property type="match status" value="1"/>
</dbReference>
<dbReference type="Gene3D" id="2.40.30.10">
    <property type="entry name" value="Translation factors"/>
    <property type="match status" value="1"/>
</dbReference>
<dbReference type="InterPro" id="IPR013113">
    <property type="entry name" value="SIP_FAD-bd"/>
</dbReference>
<accession>R4YX15</accession>
<evidence type="ECO:0000259" key="1">
    <source>
        <dbReference type="PROSITE" id="PS51384"/>
    </source>
</evidence>
<dbReference type="RefSeq" id="WP_012224239.1">
    <property type="nucleotide sequence ID" value="NZ_HG422565.1"/>
</dbReference>
<dbReference type="eggNOG" id="COG2375">
    <property type="taxonomic scope" value="Bacteria"/>
</dbReference>
<dbReference type="InterPro" id="IPR039374">
    <property type="entry name" value="SIP_fam"/>
</dbReference>
<dbReference type="Gene3D" id="3.40.50.80">
    <property type="entry name" value="Nucleotide-binding domain of ferredoxin-NADP reductase (FNR) module"/>
    <property type="match status" value="1"/>
</dbReference>
<comment type="caution">
    <text evidence="2">The sequence shown here is derived from an EMBL/GenBank/DDBJ whole genome shotgun (WGS) entry which is preliminary data.</text>
</comment>
<sequence length="269" mass="30113">MATPTQYGRVERLVQLTPNMIRVILGGDGLAGFQPTRFSDQYINAQFVPEGAPYSTPFDVDAARSLPAMQRPRGRRITVREWDPVERLLTLDFVTHGDVGYAGSWVRSAQVGDLLQFLGPSGSYLPDPEADWYLLVGDETVLPAIAASLPHIPAGRPVVAMVLVDGPECELTLDCEADLTTIWLHRDRPGHDHNRQLRALEDLSFPEGRVDGFVHGEAGETRAVRRHLLADRNVAKEQLSASPYWRCRFSDEDWRQVKKAWVAEMEAEV</sequence>
<dbReference type="InterPro" id="IPR039261">
    <property type="entry name" value="FNR_nucleotide-bd"/>
</dbReference>
<dbReference type="InterPro" id="IPR007037">
    <property type="entry name" value="SIP_rossman_dom"/>
</dbReference>
<keyword evidence="3" id="KW-1185">Reference proteome</keyword>
<evidence type="ECO:0000313" key="2">
    <source>
        <dbReference type="EMBL" id="CCM62673.1"/>
    </source>
</evidence>
<dbReference type="InterPro" id="IPR017938">
    <property type="entry name" value="Riboflavin_synthase-like_b-brl"/>
</dbReference>
<dbReference type="EMBL" id="CANL01000005">
    <property type="protein sequence ID" value="CCM62673.1"/>
    <property type="molecule type" value="Genomic_DNA"/>
</dbReference>
<proteinExistence type="predicted"/>
<dbReference type="AlphaFoldDB" id="R4YX15"/>
<name>R4YX15_9ACTN</name>
<dbReference type="PROSITE" id="PS51384">
    <property type="entry name" value="FAD_FR"/>
    <property type="match status" value="1"/>
</dbReference>
<dbReference type="GO" id="GO:0016491">
    <property type="term" value="F:oxidoreductase activity"/>
    <property type="evidence" value="ECO:0007669"/>
    <property type="project" value="InterPro"/>
</dbReference>
<dbReference type="HOGENOM" id="CLU_040923_2_1_11"/>
<reference evidence="2 3" key="1">
    <citation type="journal article" date="2013" name="ISME J.">
        <title>Metabolic model for the filamentous 'Candidatus Microthrix parvicella' based on genomic and metagenomic analyses.</title>
        <authorList>
            <person name="Jon McIlroy S."/>
            <person name="Kristiansen R."/>
            <person name="Albertsen M."/>
            <person name="Michael Karst S."/>
            <person name="Rossetti S."/>
            <person name="Lund Nielsen J."/>
            <person name="Tandoi V."/>
            <person name="James Seviour R."/>
            <person name="Nielsen P.H."/>
        </authorList>
    </citation>
    <scope>NUCLEOTIDE SEQUENCE [LARGE SCALE GENOMIC DNA]</scope>
    <source>
        <strain evidence="2 3">RN1</strain>
    </source>
</reference>
<dbReference type="Pfam" id="PF04954">
    <property type="entry name" value="SIP"/>
    <property type="match status" value="1"/>
</dbReference>
<organism evidence="2 3">
    <name type="scientific">Candidatus Neomicrothrix parvicella RN1</name>
    <dbReference type="NCBI Taxonomy" id="1229780"/>
    <lineage>
        <taxon>Bacteria</taxon>
        <taxon>Bacillati</taxon>
        <taxon>Actinomycetota</taxon>
        <taxon>Acidimicrobiia</taxon>
        <taxon>Acidimicrobiales</taxon>
        <taxon>Microthrixaceae</taxon>
        <taxon>Candidatus Neomicrothrix</taxon>
    </lineage>
</organism>
<dbReference type="Proteomes" id="UP000018291">
    <property type="component" value="Unassembled WGS sequence"/>
</dbReference>
<dbReference type="Pfam" id="PF08021">
    <property type="entry name" value="FAD_binding_9"/>
    <property type="match status" value="1"/>
</dbReference>
<dbReference type="InterPro" id="IPR017927">
    <property type="entry name" value="FAD-bd_FR_type"/>
</dbReference>
<dbReference type="SUPFAM" id="SSF63380">
    <property type="entry name" value="Riboflavin synthase domain-like"/>
    <property type="match status" value="1"/>
</dbReference>
<feature type="domain" description="FAD-binding FR-type" evidence="1">
    <location>
        <begin position="3"/>
        <end position="127"/>
    </location>
</feature>
<dbReference type="PANTHER" id="PTHR30157">
    <property type="entry name" value="FERRIC REDUCTASE, NADPH-DEPENDENT"/>
    <property type="match status" value="1"/>
</dbReference>
<dbReference type="OrthoDB" id="3291337at2"/>
<gene>
    <name evidence="2" type="ORF">BN381_130231</name>
</gene>
<protein>
    <submittedName>
        <fullName evidence="2">FAD-binding 9 siderophore-interacting domain protein</fullName>
    </submittedName>
</protein>